<dbReference type="SUPFAM" id="SSF49785">
    <property type="entry name" value="Galactose-binding domain-like"/>
    <property type="match status" value="1"/>
</dbReference>
<feature type="chain" id="PRO_5037714974" evidence="1">
    <location>
        <begin position="22"/>
        <end position="282"/>
    </location>
</feature>
<gene>
    <name evidence="3" type="ORF">H9928_05965</name>
</gene>
<dbReference type="Pfam" id="PF13004">
    <property type="entry name" value="BACON"/>
    <property type="match status" value="1"/>
</dbReference>
<dbReference type="PROSITE" id="PS50022">
    <property type="entry name" value="FA58C_3"/>
    <property type="match status" value="1"/>
</dbReference>
<dbReference type="InterPro" id="IPR024361">
    <property type="entry name" value="BACON"/>
</dbReference>
<name>A0A948TME6_9BACT</name>
<dbReference type="Gene3D" id="2.60.120.260">
    <property type="entry name" value="Galactose-binding domain-like"/>
    <property type="match status" value="1"/>
</dbReference>
<protein>
    <submittedName>
        <fullName evidence="3">Discoidin domain-containing protein</fullName>
    </submittedName>
</protein>
<evidence type="ECO:0000313" key="4">
    <source>
        <dbReference type="Proteomes" id="UP000784286"/>
    </source>
</evidence>
<dbReference type="PROSITE" id="PS51257">
    <property type="entry name" value="PROKAR_LIPOPROTEIN"/>
    <property type="match status" value="1"/>
</dbReference>
<feature type="domain" description="F5/8 type C" evidence="2">
    <location>
        <begin position="113"/>
        <end position="278"/>
    </location>
</feature>
<dbReference type="EMBL" id="JAHLFJ010000056">
    <property type="protein sequence ID" value="MBU3856088.1"/>
    <property type="molecule type" value="Genomic_DNA"/>
</dbReference>
<reference evidence="3" key="1">
    <citation type="journal article" date="2021" name="PeerJ">
        <title>Extensive microbial diversity within the chicken gut microbiome revealed by metagenomics and culture.</title>
        <authorList>
            <person name="Gilroy R."/>
            <person name="Ravi A."/>
            <person name="Getino M."/>
            <person name="Pursley I."/>
            <person name="Horton D.L."/>
            <person name="Alikhan N.F."/>
            <person name="Baker D."/>
            <person name="Gharbi K."/>
            <person name="Hall N."/>
            <person name="Watson M."/>
            <person name="Adriaenssens E.M."/>
            <person name="Foster-Nyarko E."/>
            <person name="Jarju S."/>
            <person name="Secka A."/>
            <person name="Antonio M."/>
            <person name="Oren A."/>
            <person name="Chaudhuri R.R."/>
            <person name="La Ragione R."/>
            <person name="Hildebrand F."/>
            <person name="Pallen M.J."/>
        </authorList>
    </citation>
    <scope>NUCLEOTIDE SEQUENCE</scope>
    <source>
        <strain evidence="3">8470</strain>
    </source>
</reference>
<comment type="caution">
    <text evidence="3">The sequence shown here is derived from an EMBL/GenBank/DDBJ whole genome shotgun (WGS) entry which is preliminary data.</text>
</comment>
<dbReference type="InterPro" id="IPR008979">
    <property type="entry name" value="Galactose-bd-like_sf"/>
</dbReference>
<keyword evidence="1" id="KW-0732">Signal</keyword>
<evidence type="ECO:0000256" key="1">
    <source>
        <dbReference type="SAM" id="SignalP"/>
    </source>
</evidence>
<evidence type="ECO:0000259" key="2">
    <source>
        <dbReference type="PROSITE" id="PS50022"/>
    </source>
</evidence>
<dbReference type="Pfam" id="PF00754">
    <property type="entry name" value="F5_F8_type_C"/>
    <property type="match status" value="1"/>
</dbReference>
<accession>A0A948TME6</accession>
<dbReference type="Proteomes" id="UP000784286">
    <property type="component" value="Unassembled WGS sequence"/>
</dbReference>
<proteinExistence type="predicted"/>
<dbReference type="InterPro" id="IPR000421">
    <property type="entry name" value="FA58C"/>
</dbReference>
<feature type="signal peptide" evidence="1">
    <location>
        <begin position="1"/>
        <end position="21"/>
    </location>
</feature>
<reference evidence="3" key="2">
    <citation type="submission" date="2021-04" db="EMBL/GenBank/DDBJ databases">
        <authorList>
            <person name="Gilroy R."/>
        </authorList>
    </citation>
    <scope>NUCLEOTIDE SEQUENCE</scope>
    <source>
        <strain evidence="3">8470</strain>
    </source>
</reference>
<organism evidence="3 4">
    <name type="scientific">Candidatus Phocaeicola excrementipullorum</name>
    <dbReference type="NCBI Taxonomy" id="2838731"/>
    <lineage>
        <taxon>Bacteria</taxon>
        <taxon>Pseudomonadati</taxon>
        <taxon>Bacteroidota</taxon>
        <taxon>Bacteroidia</taxon>
        <taxon>Bacteroidales</taxon>
        <taxon>Bacteroidaceae</taxon>
        <taxon>Phocaeicola</taxon>
    </lineage>
</organism>
<evidence type="ECO:0000313" key="3">
    <source>
        <dbReference type="EMBL" id="MBU3856088.1"/>
    </source>
</evidence>
<dbReference type="AlphaFoldDB" id="A0A948TME6"/>
<sequence>MKKLSYLMLFFLSAFLLGGCADTEQPYVGYITIKRAVVEAAANSTATITADTDIDSPIELKSIDFGEGVEEWCTVAFNGRDITVTATQANTGDNYRTATVNVKCGYWQTSFTVLQKYEGQEYLQYDWTGWTATGSDVQENDGGGYSSLFTEDRTEFWHSYYGEPTPCPHWLLIDMQKELECSRFAIGRREAGGNNYPSVKHMNIYTSTDGENFEQVGEFTFELPWTAPDGTVVEDNSPLVPAEEVITLDAPVTARYVRLEITATNNDTGVCQVAYCKVYEKL</sequence>